<feature type="compositionally biased region" description="Polar residues" evidence="1">
    <location>
        <begin position="33"/>
        <end position="42"/>
    </location>
</feature>
<feature type="region of interest" description="Disordered" evidence="1">
    <location>
        <begin position="1"/>
        <end position="48"/>
    </location>
</feature>
<dbReference type="EMBL" id="MZNU01000060">
    <property type="protein sequence ID" value="OWP05790.1"/>
    <property type="molecule type" value="Genomic_DNA"/>
</dbReference>
<feature type="compositionally biased region" description="Basic and acidic residues" evidence="1">
    <location>
        <begin position="145"/>
        <end position="156"/>
    </location>
</feature>
<evidence type="ECO:0000256" key="1">
    <source>
        <dbReference type="SAM" id="MobiDB-lite"/>
    </source>
</evidence>
<protein>
    <submittedName>
        <fullName evidence="2">Uncharacterized protein</fullName>
    </submittedName>
</protein>
<dbReference type="AlphaFoldDB" id="A0A218ZDV5"/>
<sequence length="318" mass="35687">MTQLMPPPRQPPAFAQPTDTGAQPPPPNDQRISRLQQAQTRYPQDPARISRLQRDLQMELVSWETPWKNLAKWKKGELSSRTVWGSNPAFYSRAACYPCHQSSVGEQTKTQNTLKSSAQVTAPRSEKKIPRQRFGPPRATGLTGRTDEDFTDHQRPNQDLMRQSLLNRYPRPLHRSIGRLSIHPPASRAISTRNQPRPPSTKGPEKSTHTTTPRVETTPCEPLPRHATFCPLLSPLWIRVQIQSPPLTGSKLPAALFHRTGGGISSERRAAHQCDKETRYSARGDGGYQGQPNPALRSLHADSYTLIRLVANLQMEIS</sequence>
<feature type="region of interest" description="Disordered" evidence="1">
    <location>
        <begin position="176"/>
        <end position="224"/>
    </location>
</feature>
<feature type="compositionally biased region" description="Pro residues" evidence="1">
    <location>
        <begin position="1"/>
        <end position="11"/>
    </location>
</feature>
<comment type="caution">
    <text evidence="2">The sequence shown here is derived from an EMBL/GenBank/DDBJ whole genome shotgun (WGS) entry which is preliminary data.</text>
</comment>
<reference evidence="2 3" key="1">
    <citation type="submission" date="2017-04" db="EMBL/GenBank/DDBJ databases">
        <title>Draft genome sequence of Marssonina coronaria NL1: causal agent of apple blotch.</title>
        <authorList>
            <person name="Cheng Q."/>
        </authorList>
    </citation>
    <scope>NUCLEOTIDE SEQUENCE [LARGE SCALE GENOMIC DNA]</scope>
    <source>
        <strain evidence="2 3">NL1</strain>
    </source>
</reference>
<accession>A0A218ZDV5</accession>
<evidence type="ECO:0000313" key="2">
    <source>
        <dbReference type="EMBL" id="OWP05790.1"/>
    </source>
</evidence>
<evidence type="ECO:0000313" key="3">
    <source>
        <dbReference type="Proteomes" id="UP000242519"/>
    </source>
</evidence>
<gene>
    <name evidence="2" type="ORF">B2J93_908</name>
</gene>
<feature type="compositionally biased region" description="Polar residues" evidence="1">
    <location>
        <begin position="107"/>
        <end position="122"/>
    </location>
</feature>
<name>A0A218ZDV5_9HELO</name>
<organism evidence="2 3">
    <name type="scientific">Diplocarpon coronariae</name>
    <dbReference type="NCBI Taxonomy" id="2795749"/>
    <lineage>
        <taxon>Eukaryota</taxon>
        <taxon>Fungi</taxon>
        <taxon>Dikarya</taxon>
        <taxon>Ascomycota</taxon>
        <taxon>Pezizomycotina</taxon>
        <taxon>Leotiomycetes</taxon>
        <taxon>Helotiales</taxon>
        <taxon>Drepanopezizaceae</taxon>
        <taxon>Diplocarpon</taxon>
    </lineage>
</organism>
<feature type="compositionally biased region" description="Low complexity" evidence="1">
    <location>
        <begin position="209"/>
        <end position="218"/>
    </location>
</feature>
<keyword evidence="3" id="KW-1185">Reference proteome</keyword>
<proteinExistence type="predicted"/>
<dbReference type="Proteomes" id="UP000242519">
    <property type="component" value="Unassembled WGS sequence"/>
</dbReference>
<dbReference type="InParanoid" id="A0A218ZDV5"/>
<feature type="region of interest" description="Disordered" evidence="1">
    <location>
        <begin position="107"/>
        <end position="163"/>
    </location>
</feature>